<feature type="domain" description="Uncharacterized protein YyaB-like PH" evidence="2">
    <location>
        <begin position="57"/>
        <end position="131"/>
    </location>
</feature>
<dbReference type="InterPro" id="IPR009589">
    <property type="entry name" value="PH_YyaB-like"/>
</dbReference>
<comment type="caution">
    <text evidence="3">The sequence shown here is derived from an EMBL/GenBank/DDBJ whole genome shotgun (WGS) entry which is preliminary data.</text>
</comment>
<protein>
    <recommendedName>
        <fullName evidence="2">Uncharacterized protein YyaB-like PH domain-containing protein</fullName>
    </recommendedName>
</protein>
<dbReference type="EMBL" id="QWDE01000001">
    <property type="protein sequence ID" value="RFZ85421.1"/>
    <property type="molecule type" value="Genomic_DNA"/>
</dbReference>
<keyword evidence="1" id="KW-0812">Transmembrane</keyword>
<accession>A0A3E2NWW8</accession>
<dbReference type="GO" id="GO:0030153">
    <property type="term" value="P:bacteriocin immunity"/>
    <property type="evidence" value="ECO:0007669"/>
    <property type="project" value="InterPro"/>
</dbReference>
<evidence type="ECO:0000259" key="2">
    <source>
        <dbReference type="Pfam" id="PF06713"/>
    </source>
</evidence>
<name>A0A3E2NWW8_9SPHI</name>
<evidence type="ECO:0000256" key="1">
    <source>
        <dbReference type="SAM" id="Phobius"/>
    </source>
</evidence>
<dbReference type="RefSeq" id="WP_117382321.1">
    <property type="nucleotide sequence ID" value="NZ_QWDE01000001.1"/>
</dbReference>
<evidence type="ECO:0000313" key="4">
    <source>
        <dbReference type="Proteomes" id="UP000260823"/>
    </source>
</evidence>
<gene>
    <name evidence="3" type="ORF">DYU05_07435</name>
</gene>
<feature type="transmembrane region" description="Helical" evidence="1">
    <location>
        <begin position="37"/>
        <end position="61"/>
    </location>
</feature>
<reference evidence="3 4" key="1">
    <citation type="submission" date="2018-08" db="EMBL/GenBank/DDBJ databases">
        <title>Mucilaginibacter terrae sp. nov., isolated from manganese diggings.</title>
        <authorList>
            <person name="Huang Y."/>
            <person name="Zhou Z."/>
        </authorList>
    </citation>
    <scope>NUCLEOTIDE SEQUENCE [LARGE SCALE GENOMIC DNA]</scope>
    <source>
        <strain evidence="3 4">ZH6</strain>
    </source>
</reference>
<sequence>MLNQRRVFPSKRGFVIYIPLIIMVAIGGIYLYTGEYIALAVMLTVICAIFLPAFFDTWYAVSDTSLQVKSGLFHNKIIEIAAIKKIEDTRTIFSAPALSLDRLEIFYNKFDSIVISPENKAEFIRLLKDYNPLIEYVNKHA</sequence>
<keyword evidence="1" id="KW-0472">Membrane</keyword>
<dbReference type="OrthoDB" id="1261156at2"/>
<dbReference type="AlphaFoldDB" id="A0A3E2NWW8"/>
<evidence type="ECO:0000313" key="3">
    <source>
        <dbReference type="EMBL" id="RFZ85421.1"/>
    </source>
</evidence>
<dbReference type="Pfam" id="PF06713">
    <property type="entry name" value="bPH_4"/>
    <property type="match status" value="1"/>
</dbReference>
<proteinExistence type="predicted"/>
<feature type="transmembrane region" description="Helical" evidence="1">
    <location>
        <begin position="12"/>
        <end position="31"/>
    </location>
</feature>
<keyword evidence="1" id="KW-1133">Transmembrane helix</keyword>
<dbReference type="Proteomes" id="UP000260823">
    <property type="component" value="Unassembled WGS sequence"/>
</dbReference>
<organism evidence="3 4">
    <name type="scientific">Mucilaginibacter terrenus</name>
    <dbReference type="NCBI Taxonomy" id="2482727"/>
    <lineage>
        <taxon>Bacteria</taxon>
        <taxon>Pseudomonadati</taxon>
        <taxon>Bacteroidota</taxon>
        <taxon>Sphingobacteriia</taxon>
        <taxon>Sphingobacteriales</taxon>
        <taxon>Sphingobacteriaceae</taxon>
        <taxon>Mucilaginibacter</taxon>
    </lineage>
</organism>
<keyword evidence="4" id="KW-1185">Reference proteome</keyword>